<dbReference type="EMBL" id="CAUJNA010000014">
    <property type="protein sequence ID" value="CAJ1370416.1"/>
    <property type="molecule type" value="Genomic_DNA"/>
</dbReference>
<evidence type="ECO:0000313" key="3">
    <source>
        <dbReference type="Proteomes" id="UP001178507"/>
    </source>
</evidence>
<dbReference type="Gene3D" id="3.40.50.150">
    <property type="entry name" value="Vaccinia Virus protein VP39"/>
    <property type="match status" value="1"/>
</dbReference>
<dbReference type="AlphaFoldDB" id="A0AA36HKE1"/>
<dbReference type="Proteomes" id="UP001178507">
    <property type="component" value="Unassembled WGS sequence"/>
</dbReference>
<feature type="compositionally biased region" description="Basic residues" evidence="1">
    <location>
        <begin position="162"/>
        <end position="184"/>
    </location>
</feature>
<name>A0AA36HKE1_9DINO</name>
<reference evidence="2" key="1">
    <citation type="submission" date="2023-08" db="EMBL/GenBank/DDBJ databases">
        <authorList>
            <person name="Chen Y."/>
            <person name="Shah S."/>
            <person name="Dougan E. K."/>
            <person name="Thang M."/>
            <person name="Chan C."/>
        </authorList>
    </citation>
    <scope>NUCLEOTIDE SEQUENCE</scope>
</reference>
<feature type="compositionally biased region" description="Basic and acidic residues" evidence="1">
    <location>
        <begin position="185"/>
        <end position="195"/>
    </location>
</feature>
<feature type="region of interest" description="Disordered" evidence="1">
    <location>
        <begin position="140"/>
        <end position="195"/>
    </location>
</feature>
<dbReference type="GO" id="GO:0008171">
    <property type="term" value="F:O-methyltransferase activity"/>
    <property type="evidence" value="ECO:0007669"/>
    <property type="project" value="TreeGrafter"/>
</dbReference>
<comment type="caution">
    <text evidence="2">The sequence shown here is derived from an EMBL/GenBank/DDBJ whole genome shotgun (WGS) entry which is preliminary data.</text>
</comment>
<keyword evidence="3" id="KW-1185">Reference proteome</keyword>
<accession>A0AA36HKE1</accession>
<proteinExistence type="predicted"/>
<evidence type="ECO:0000256" key="1">
    <source>
        <dbReference type="SAM" id="MobiDB-lite"/>
    </source>
</evidence>
<dbReference type="InterPro" id="IPR029063">
    <property type="entry name" value="SAM-dependent_MTases_sf"/>
</dbReference>
<dbReference type="PANTHER" id="PTHR43836">
    <property type="entry name" value="CATECHOL O-METHYLTRANSFERASE 1-RELATED"/>
    <property type="match status" value="1"/>
</dbReference>
<dbReference type="PANTHER" id="PTHR43836:SF2">
    <property type="entry name" value="CATECHOL O-METHYLTRANSFERASE 1-RELATED"/>
    <property type="match status" value="1"/>
</dbReference>
<evidence type="ECO:0000313" key="2">
    <source>
        <dbReference type="EMBL" id="CAJ1370416.1"/>
    </source>
</evidence>
<sequence>MLFMDHRGSLFHEDLAAFEELGLFKEGAYVVADNVLKPGAPYFLWRVCRSGHYDTQLTAVPEFGLGHQALTDWMAICRRVSLGPTRPPEPPEELQRLAQKCDDLRRRSLGGRLDAEDWSTHSAEMEAGLATLGIAATLPEAPQNDKRARPKLVAGNPLVAGRPRHSLSAKRSRQAIKKEKRKAREQKLEDWQMRH</sequence>
<protein>
    <submittedName>
        <fullName evidence="2">Uncharacterized protein</fullName>
    </submittedName>
</protein>
<gene>
    <name evidence="2" type="ORF">EVOR1521_LOCUS984</name>
</gene>
<organism evidence="2 3">
    <name type="scientific">Effrenium voratum</name>
    <dbReference type="NCBI Taxonomy" id="2562239"/>
    <lineage>
        <taxon>Eukaryota</taxon>
        <taxon>Sar</taxon>
        <taxon>Alveolata</taxon>
        <taxon>Dinophyceae</taxon>
        <taxon>Suessiales</taxon>
        <taxon>Symbiodiniaceae</taxon>
        <taxon>Effrenium</taxon>
    </lineage>
</organism>